<keyword evidence="2" id="KW-1185">Reference proteome</keyword>
<organism evidence="1 2">
    <name type="scientific">Kineothrix alysoides</name>
    <dbReference type="NCBI Taxonomy" id="1469948"/>
    <lineage>
        <taxon>Bacteria</taxon>
        <taxon>Bacillati</taxon>
        <taxon>Bacillota</taxon>
        <taxon>Clostridia</taxon>
        <taxon>Lachnospirales</taxon>
        <taxon>Lachnospiraceae</taxon>
        <taxon>Kineothrix</taxon>
    </lineage>
</organism>
<proteinExistence type="predicted"/>
<name>A0A4R1QWD8_9FIRM</name>
<dbReference type="Gene3D" id="3.10.20.480">
    <property type="entry name" value="Antirestriction protein ArdA, domain 1"/>
    <property type="match status" value="1"/>
</dbReference>
<dbReference type="AlphaFoldDB" id="A0A4R1QWD8"/>
<dbReference type="InterPro" id="IPR041895">
    <property type="entry name" value="ArdA_dom1"/>
</dbReference>
<evidence type="ECO:0000313" key="2">
    <source>
        <dbReference type="Proteomes" id="UP000295718"/>
    </source>
</evidence>
<dbReference type="RefSeq" id="WP_242843367.1">
    <property type="nucleotide sequence ID" value="NZ_JPNB01000003.1"/>
</dbReference>
<protein>
    <submittedName>
        <fullName evidence="1">Uncharacterized protein</fullName>
    </submittedName>
</protein>
<evidence type="ECO:0000313" key="1">
    <source>
        <dbReference type="EMBL" id="TCL55414.1"/>
    </source>
</evidence>
<dbReference type="Proteomes" id="UP000295718">
    <property type="component" value="Unassembled WGS sequence"/>
</dbReference>
<gene>
    <name evidence="1" type="ORF">EDD76_11547</name>
</gene>
<comment type="caution">
    <text evidence="1">The sequence shown here is derived from an EMBL/GenBank/DDBJ whole genome shotgun (WGS) entry which is preliminary data.</text>
</comment>
<dbReference type="EMBL" id="SLUO01000015">
    <property type="protein sequence ID" value="TCL55414.1"/>
    <property type="molecule type" value="Genomic_DNA"/>
</dbReference>
<accession>A0A4R1QWD8</accession>
<reference evidence="1 2" key="1">
    <citation type="submission" date="2019-03" db="EMBL/GenBank/DDBJ databases">
        <title>Genomic Encyclopedia of Type Strains, Phase IV (KMG-IV): sequencing the most valuable type-strain genomes for metagenomic binning, comparative biology and taxonomic classification.</title>
        <authorList>
            <person name="Goeker M."/>
        </authorList>
    </citation>
    <scope>NUCLEOTIDE SEQUENCE [LARGE SCALE GENOMIC DNA]</scope>
    <source>
        <strain evidence="1 2">DSM 100556</strain>
    </source>
</reference>
<sequence>MLEAFITNLGRYNEGYLDGEPLKLPAANAER</sequence>